<name>A0A1W1UA39_9DEIO</name>
<dbReference type="CDD" id="cd01948">
    <property type="entry name" value="EAL"/>
    <property type="match status" value="1"/>
</dbReference>
<proteinExistence type="predicted"/>
<dbReference type="SUPFAM" id="SSF141868">
    <property type="entry name" value="EAL domain-like"/>
    <property type="match status" value="1"/>
</dbReference>
<dbReference type="EMBL" id="FWWU01000001">
    <property type="protein sequence ID" value="SMB77956.1"/>
    <property type="molecule type" value="Genomic_DNA"/>
</dbReference>
<dbReference type="InterPro" id="IPR050706">
    <property type="entry name" value="Cyclic-di-GMP_PDE-like"/>
</dbReference>
<evidence type="ECO:0000313" key="4">
    <source>
        <dbReference type="Proteomes" id="UP000192582"/>
    </source>
</evidence>
<dbReference type="NCBIfam" id="TIGR00254">
    <property type="entry name" value="GGDEF"/>
    <property type="match status" value="1"/>
</dbReference>
<dbReference type="InterPro" id="IPR001633">
    <property type="entry name" value="EAL_dom"/>
</dbReference>
<dbReference type="InterPro" id="IPR000160">
    <property type="entry name" value="GGDEF_dom"/>
</dbReference>
<dbReference type="InterPro" id="IPR035919">
    <property type="entry name" value="EAL_sf"/>
</dbReference>
<dbReference type="CDD" id="cd01949">
    <property type="entry name" value="GGDEF"/>
    <property type="match status" value="1"/>
</dbReference>
<dbReference type="Pfam" id="PF00990">
    <property type="entry name" value="GGDEF"/>
    <property type="match status" value="1"/>
</dbReference>
<dbReference type="Gene3D" id="3.20.20.450">
    <property type="entry name" value="EAL domain"/>
    <property type="match status" value="1"/>
</dbReference>
<dbReference type="SMART" id="SM00052">
    <property type="entry name" value="EAL"/>
    <property type="match status" value="1"/>
</dbReference>
<reference evidence="3 4" key="1">
    <citation type="submission" date="2017-04" db="EMBL/GenBank/DDBJ databases">
        <authorList>
            <person name="Afonso C.L."/>
            <person name="Miller P.J."/>
            <person name="Scott M.A."/>
            <person name="Spackman E."/>
            <person name="Goraichik I."/>
            <person name="Dimitrov K.M."/>
            <person name="Suarez D.L."/>
            <person name="Swayne D.E."/>
        </authorList>
    </citation>
    <scope>NUCLEOTIDE SEQUENCE [LARGE SCALE GENOMIC DNA]</scope>
    <source>
        <strain evidence="3 4">KR-140</strain>
    </source>
</reference>
<accession>A0A1W1UA39</accession>
<evidence type="ECO:0000259" key="1">
    <source>
        <dbReference type="PROSITE" id="PS50883"/>
    </source>
</evidence>
<dbReference type="STRING" id="695939.SAMN00790413_04026"/>
<dbReference type="InterPro" id="IPR029787">
    <property type="entry name" value="Nucleotide_cyclase"/>
</dbReference>
<organism evidence="3 4">
    <name type="scientific">Deinococcus hopiensis KR-140</name>
    <dbReference type="NCBI Taxonomy" id="695939"/>
    <lineage>
        <taxon>Bacteria</taxon>
        <taxon>Thermotogati</taxon>
        <taxon>Deinococcota</taxon>
        <taxon>Deinococci</taxon>
        <taxon>Deinococcales</taxon>
        <taxon>Deinococcaceae</taxon>
        <taxon>Deinococcus</taxon>
    </lineage>
</organism>
<protein>
    <submittedName>
        <fullName evidence="3">Diguanylate cyclase (GGDEF) domain-containing protein</fullName>
    </submittedName>
</protein>
<dbReference type="RefSeq" id="WP_245808072.1">
    <property type="nucleotide sequence ID" value="NZ_FWWU01000001.1"/>
</dbReference>
<dbReference type="InterPro" id="IPR029016">
    <property type="entry name" value="GAF-like_dom_sf"/>
</dbReference>
<dbReference type="InterPro" id="IPR043128">
    <property type="entry name" value="Rev_trsase/Diguanyl_cyclase"/>
</dbReference>
<dbReference type="SUPFAM" id="SSF55073">
    <property type="entry name" value="Nucleotide cyclase"/>
    <property type="match status" value="1"/>
</dbReference>
<gene>
    <name evidence="3" type="ORF">SAMN00790413_04026</name>
</gene>
<dbReference type="PROSITE" id="PS50883">
    <property type="entry name" value="EAL"/>
    <property type="match status" value="1"/>
</dbReference>
<dbReference type="Gene3D" id="3.30.450.40">
    <property type="match status" value="1"/>
</dbReference>
<dbReference type="GO" id="GO:0071111">
    <property type="term" value="F:cyclic-guanylate-specific phosphodiesterase activity"/>
    <property type="evidence" value="ECO:0007669"/>
    <property type="project" value="InterPro"/>
</dbReference>
<dbReference type="PROSITE" id="PS50887">
    <property type="entry name" value="GGDEF"/>
    <property type="match status" value="1"/>
</dbReference>
<dbReference type="PANTHER" id="PTHR33121:SF70">
    <property type="entry name" value="SIGNALING PROTEIN YKOW"/>
    <property type="match status" value="1"/>
</dbReference>
<dbReference type="SMART" id="SM00267">
    <property type="entry name" value="GGDEF"/>
    <property type="match status" value="1"/>
</dbReference>
<dbReference type="SUPFAM" id="SSF55781">
    <property type="entry name" value="GAF domain-like"/>
    <property type="match status" value="1"/>
</dbReference>
<sequence>MEKRDMQSPEPAAGATLLSALHRYQAPDSLPELEFGRIARFTRSLLRVPLVSISLLGAKRTWLNSTPEVHICGMNRWQVCSAQTILQDGVLTVQDLRRWNGLLRDPVMEREGARAYAGTPLVTSDGQRIGVFAVHDVPPRGFTVEEQSMLQDLAVSVIDALEWSVGVEEWQRMQQYTRSVTFHDSLTSLPNRQLVLDRLEQALQQADRQDCPLGVLVLGLKRFKTVNDALGHAAGDELLQAVAGQLRLAVRPGDCVARFGGDEFAILLPTLRDAQEASQVAQNLLEALSGPFEVQGHTLSVQASIGISLFPTDGRDAQTLINTADTALHQAEAGGNHAYCFYTAQMTSAAQQKLYARCRLSQALKQAELQVHYQPQVDLRTGEVVGMEALLRWLQPDGSWVPPERFIPLAEESDLIIELGEWTLAQACRQVVQWRQAGCPEWDVSVNVSVRQWELPAFLSTVERVLQDTGLPPQRLILEVTESVLLTEAQRSSQLMNHLRTLGVRVALDDFGTGFSSLSQLVHLDVSQLKVDRSFVQCLPDHARYAAVTGMIVSLGQLLGAQVVGEGIETEAQRNALEMLGCDVGQGYLFARPMPPEAVERWYLRGPKASVTSPPRRYPHGFSS</sequence>
<dbReference type="AlphaFoldDB" id="A0A1W1UA39"/>
<dbReference type="PANTHER" id="PTHR33121">
    <property type="entry name" value="CYCLIC DI-GMP PHOSPHODIESTERASE PDEF"/>
    <property type="match status" value="1"/>
</dbReference>
<dbReference type="Proteomes" id="UP000192582">
    <property type="component" value="Unassembled WGS sequence"/>
</dbReference>
<keyword evidence="4" id="KW-1185">Reference proteome</keyword>
<evidence type="ECO:0000259" key="2">
    <source>
        <dbReference type="PROSITE" id="PS50887"/>
    </source>
</evidence>
<dbReference type="Pfam" id="PF00563">
    <property type="entry name" value="EAL"/>
    <property type="match status" value="1"/>
</dbReference>
<evidence type="ECO:0000313" key="3">
    <source>
        <dbReference type="EMBL" id="SMB77956.1"/>
    </source>
</evidence>
<feature type="domain" description="GGDEF" evidence="2">
    <location>
        <begin position="211"/>
        <end position="344"/>
    </location>
</feature>
<feature type="domain" description="EAL" evidence="1">
    <location>
        <begin position="353"/>
        <end position="607"/>
    </location>
</feature>
<dbReference type="Gene3D" id="3.30.70.270">
    <property type="match status" value="1"/>
</dbReference>